<proteinExistence type="predicted"/>
<keyword evidence="2" id="KW-1185">Reference proteome</keyword>
<organism evidence="1 2">
    <name type="scientific">Peribacillus simplex</name>
    <dbReference type="NCBI Taxonomy" id="1478"/>
    <lineage>
        <taxon>Bacteria</taxon>
        <taxon>Bacillati</taxon>
        <taxon>Bacillota</taxon>
        <taxon>Bacilli</taxon>
        <taxon>Bacillales</taxon>
        <taxon>Bacillaceae</taxon>
        <taxon>Peribacillus</taxon>
    </lineage>
</organism>
<sequence length="81" mass="9636">MNKPDHYHKNGIDVIGFCEAQFSKDELRGFYRINVLKYVTRYQDKNGVEDLEKAEFYLQKLIELEKDLMMGVVLYESNKII</sequence>
<dbReference type="AlphaFoldDB" id="A0A109MXM2"/>
<gene>
    <name evidence="1" type="ORF">AS888_20705</name>
</gene>
<dbReference type="Pfam" id="PF11753">
    <property type="entry name" value="DUF3310"/>
    <property type="match status" value="1"/>
</dbReference>
<comment type="caution">
    <text evidence="1">The sequence shown here is derived from an EMBL/GenBank/DDBJ whole genome shotgun (WGS) entry which is preliminary data.</text>
</comment>
<evidence type="ECO:0000313" key="2">
    <source>
        <dbReference type="Proteomes" id="UP000064189"/>
    </source>
</evidence>
<dbReference type="InterPro" id="IPR021739">
    <property type="entry name" value="SaV-like"/>
</dbReference>
<evidence type="ECO:0000313" key="1">
    <source>
        <dbReference type="EMBL" id="KWW18002.1"/>
    </source>
</evidence>
<dbReference type="EMBL" id="LNNH01000025">
    <property type="protein sequence ID" value="KWW18002.1"/>
    <property type="molecule type" value="Genomic_DNA"/>
</dbReference>
<accession>A0A109MXM2</accession>
<reference evidence="1 2" key="1">
    <citation type="submission" date="2015-11" db="EMBL/GenBank/DDBJ databases">
        <title>Genome Sequence of Bacillus simplex strain VanAntwerpen2.</title>
        <authorList>
            <person name="Couger M.B."/>
        </authorList>
    </citation>
    <scope>NUCLEOTIDE SEQUENCE [LARGE SCALE GENOMIC DNA]</scope>
    <source>
        <strain evidence="1 2">VanAntwerpen02</strain>
    </source>
</reference>
<name>A0A109MXM2_9BACI</name>
<evidence type="ECO:0008006" key="3">
    <source>
        <dbReference type="Google" id="ProtNLM"/>
    </source>
</evidence>
<protein>
    <recommendedName>
        <fullName evidence="3">DUF3310 domain-containing protein</fullName>
    </recommendedName>
</protein>
<dbReference type="Proteomes" id="UP000064189">
    <property type="component" value="Unassembled WGS sequence"/>
</dbReference>